<proteinExistence type="predicted"/>
<accession>A0AAD5ZLG5</accession>
<comment type="caution">
    <text evidence="1">The sequence shown here is derived from an EMBL/GenBank/DDBJ whole genome shotgun (WGS) entry which is preliminary data.</text>
</comment>
<organism evidence="1 2">
    <name type="scientific">Rhynchospora tenuis</name>
    <dbReference type="NCBI Taxonomy" id="198213"/>
    <lineage>
        <taxon>Eukaryota</taxon>
        <taxon>Viridiplantae</taxon>
        <taxon>Streptophyta</taxon>
        <taxon>Embryophyta</taxon>
        <taxon>Tracheophyta</taxon>
        <taxon>Spermatophyta</taxon>
        <taxon>Magnoliopsida</taxon>
        <taxon>Liliopsida</taxon>
        <taxon>Poales</taxon>
        <taxon>Cyperaceae</taxon>
        <taxon>Cyperoideae</taxon>
        <taxon>Rhynchosporeae</taxon>
        <taxon>Rhynchospora</taxon>
    </lineage>
</organism>
<dbReference type="AlphaFoldDB" id="A0AAD5ZLG5"/>
<evidence type="ECO:0000313" key="2">
    <source>
        <dbReference type="Proteomes" id="UP001210211"/>
    </source>
</evidence>
<dbReference type="PANTHER" id="PTHR31900:SF32">
    <property type="entry name" value="F-BOX_RNI_FBD-LIKE DOMAIN PROTEIN"/>
    <property type="match status" value="1"/>
</dbReference>
<keyword evidence="2" id="KW-1185">Reference proteome</keyword>
<gene>
    <name evidence="1" type="ORF">LUZ61_003759</name>
</gene>
<name>A0AAD5ZLG5_9POAL</name>
<sequence length="378" mass="43638">MAARTSCLSRRFHRLWLASPSLHFDRNYFSITRRFVKMVNSVLLGRHRSPPLETLCIESSFRSRCPLPFYPVLCWIIRADDLGVRHLCLTLEADTVAVLFWVIFSIESLESLHIETLHFTNRQAALPVTIFSTCLKSLSLWFNVDSAYLTRLIRELPVLEYLELKHINQIRIDLSSMSVKKLKLQVHSCNIMKLCFPKLDFIHLICEVSNMEMFQGEMPLVSQAVLIMRCPYKVPTLVLESMLKSAANVVELTLSIETSVDFESIYLTCCEMQLSFPRLENFKFSCSMCFLKLFQAEMPVLRKANIQISYAKEEFAPPVSNFLKCIANVVDLKFTIRDNLVRPQYNYIYNYISSLSVFVRNCSCLSALKTQSKLGITK</sequence>
<evidence type="ECO:0000313" key="1">
    <source>
        <dbReference type="EMBL" id="KAJ3700054.1"/>
    </source>
</evidence>
<dbReference type="Proteomes" id="UP001210211">
    <property type="component" value="Unassembled WGS sequence"/>
</dbReference>
<dbReference type="InterPro" id="IPR050232">
    <property type="entry name" value="FBL13/AtMIF1-like"/>
</dbReference>
<reference evidence="1 2" key="1">
    <citation type="journal article" date="2022" name="Cell">
        <title>Repeat-based holocentromeres influence genome architecture and karyotype evolution.</title>
        <authorList>
            <person name="Hofstatter P.G."/>
            <person name="Thangavel G."/>
            <person name="Lux T."/>
            <person name="Neumann P."/>
            <person name="Vondrak T."/>
            <person name="Novak P."/>
            <person name="Zhang M."/>
            <person name="Costa L."/>
            <person name="Castellani M."/>
            <person name="Scott A."/>
            <person name="Toegelov H."/>
            <person name="Fuchs J."/>
            <person name="Mata-Sucre Y."/>
            <person name="Dias Y."/>
            <person name="Vanzela A.L.L."/>
            <person name="Huettel B."/>
            <person name="Almeida C.C.S."/>
            <person name="Simkova H."/>
            <person name="Souza G."/>
            <person name="Pedrosa-Harand A."/>
            <person name="Macas J."/>
            <person name="Mayer K.F.X."/>
            <person name="Houben A."/>
            <person name="Marques A."/>
        </authorList>
    </citation>
    <scope>NUCLEOTIDE SEQUENCE [LARGE SCALE GENOMIC DNA]</scope>
    <source>
        <strain evidence="1">RhyTen1mFocal</strain>
    </source>
</reference>
<dbReference type="EMBL" id="JAMRDG010000001">
    <property type="protein sequence ID" value="KAJ3700054.1"/>
    <property type="molecule type" value="Genomic_DNA"/>
</dbReference>
<dbReference type="PANTHER" id="PTHR31900">
    <property type="entry name" value="F-BOX/RNI SUPERFAMILY PROTEIN-RELATED"/>
    <property type="match status" value="1"/>
</dbReference>
<protein>
    <recommendedName>
        <fullName evidence="3">F-box domain-containing protein</fullName>
    </recommendedName>
</protein>
<evidence type="ECO:0008006" key="3">
    <source>
        <dbReference type="Google" id="ProtNLM"/>
    </source>
</evidence>